<dbReference type="SUPFAM" id="SSF47336">
    <property type="entry name" value="ACP-like"/>
    <property type="match status" value="3"/>
</dbReference>
<dbReference type="Pfam" id="PF13193">
    <property type="entry name" value="AMP-binding_C"/>
    <property type="match status" value="3"/>
</dbReference>
<keyword evidence="2" id="KW-0596">Phosphopantetheine</keyword>
<dbReference type="InterPro" id="IPR036736">
    <property type="entry name" value="ACP-like_sf"/>
</dbReference>
<dbReference type="NCBIfam" id="NF003417">
    <property type="entry name" value="PRK04813.1"/>
    <property type="match status" value="3"/>
</dbReference>
<dbReference type="InterPro" id="IPR000253">
    <property type="entry name" value="FHA_dom"/>
</dbReference>
<evidence type="ECO:0000256" key="1">
    <source>
        <dbReference type="ARBA" id="ARBA00001957"/>
    </source>
</evidence>
<reference evidence="6" key="1">
    <citation type="submission" date="2019-04" db="EMBL/GenBank/DDBJ databases">
        <authorList>
            <person name="Brambilla D."/>
        </authorList>
    </citation>
    <scope>NUCLEOTIDE SEQUENCE</scope>
    <source>
        <strain evidence="6">BAL1</strain>
    </source>
</reference>
<comment type="cofactor">
    <cofactor evidence="1">
        <name>pantetheine 4'-phosphate</name>
        <dbReference type="ChEBI" id="CHEBI:47942"/>
    </cofactor>
</comment>
<dbReference type="Gene3D" id="3.30.559.30">
    <property type="entry name" value="Nonribosomal peptide synthetase, condensation domain"/>
    <property type="match status" value="3"/>
</dbReference>
<evidence type="ECO:0000313" key="6">
    <source>
        <dbReference type="EMBL" id="VHO03416.1"/>
    </source>
</evidence>
<dbReference type="SMART" id="SM00823">
    <property type="entry name" value="PKS_PP"/>
    <property type="match status" value="3"/>
</dbReference>
<dbReference type="PANTHER" id="PTHR45527:SF1">
    <property type="entry name" value="FATTY ACID SYNTHASE"/>
    <property type="match status" value="1"/>
</dbReference>
<dbReference type="PROSITE" id="PS00455">
    <property type="entry name" value="AMP_BINDING"/>
    <property type="match status" value="2"/>
</dbReference>
<dbReference type="InterPro" id="IPR009081">
    <property type="entry name" value="PP-bd_ACP"/>
</dbReference>
<evidence type="ECO:0000256" key="2">
    <source>
        <dbReference type="ARBA" id="ARBA00022450"/>
    </source>
</evidence>
<dbReference type="FunFam" id="3.40.50.980:FF:000001">
    <property type="entry name" value="Non-ribosomal peptide synthetase"/>
    <property type="match status" value="2"/>
</dbReference>
<dbReference type="InterPro" id="IPR023213">
    <property type="entry name" value="CAT-like_dom_sf"/>
</dbReference>
<dbReference type="Gene3D" id="2.30.38.10">
    <property type="entry name" value="Luciferase, Domain 3"/>
    <property type="match status" value="3"/>
</dbReference>
<dbReference type="FunFam" id="3.40.50.980:FF:000002">
    <property type="entry name" value="Enterobactin synthetase component F"/>
    <property type="match status" value="1"/>
</dbReference>
<dbReference type="InterPro" id="IPR001242">
    <property type="entry name" value="Condensation_dom"/>
</dbReference>
<sequence length="3306" mass="372414">MDHSNLTIQEKKELLKRRLHEKILKQENVPLSFSQRRFWFLHQYEQKSAMFNLPMIFRIKGELNRQLVEKSLEILVGRHQQLRARFQKVNGKPIQIISPKNVVNIDFINISQELVGDDSAVPHAQQIEAKLNELLKAEQLKPFELEDSLLFRITLFCVNEQDHVLVINMHHMISDSPSLTLIYREFVQVYKNLVLKRDSQLQPLNKQYSDFASWQIRNMESGKWKHQIDFWRNTLAGLPATISLQPDKMLDKEKLDLGASIEFLVPKHVATQLKEIGLRNGCTPFMVFIASFFILISRFTGEEDIPIGTPVSNRTNLDFEGIVGPIINSVVFRSKVDASLTFEQYLSTIKSMSLEALQNKDVPFEKVVDALQVERSLDNTPLFQIFFAFHKHQAQLITQVNQSISGISIEELPKERPISQFDITLQMIDMGDEKLPAVFEYKSGKYSEVIIHNLIHHFQVLLEHICTNSNAKLSQLQMLSQQDKERLLLSWNDTQKTYPQRPCIHQLISEQARVHPNKTALIANSFALDSSEKVALSYEQLERRANDIAYTLINKGVKQGELVGLCVARHEFLVPSILGILKAGAAYLPLDPAYPDLKLQQITDGAQLKNLLTQNSLRQQFEQSVESIITIDECQLAPDRFLSVPVSNDAPVYTIYTSGSTGNPKGVQIRHDSLENLLWSMNEILGFSNGERLLAMTTISFDISVMELLLPLLRGATTIIADEKERADPDSLMKLIECYQVTFMQATPSTWKMLLHSGWKGKSDLKVLCGGEELTTKLASDLLPLCKSLTNGYGPTEASIYSVVRQVTFDDSEGISIPIGRPIANTKLYILDQYLNPVPTGVKGELYISGICLAKGYYKAPEVTESRFVSNPFEPGVRMYRTGDLASYQEDGVVQYHGRTDFQVKLNGYRIELSEIESTMLKHECVTEAVAMVKTYEGADKSDQLIAYLLTDSSAIDIESLRLWLAERLPDFMVPSAFVVLDEMPLTDNGKIDRKSLPEPGHDSRAFQEYQPPETELENVLCEIWQDVLNFSPIGVNDNFFAIGGDSIISIQVVTRAKSQGIHFPTRALFECQTVKKLATRLSSSTAKDNVKPQKKKAKSVELTDEIEKWRTTVPNVKTVYETTTTQRGMLYHSDLETSAYLSQFSLLIEGPLNTRALTTAWLDVVNRHDALRTSFVQNNEHQIVVKNISLPLEILDWSQTPEHALDARLEKFLMNDKVRGFNVAKPPLLRLSLIKINDHKHRMIWSYHHALIDGWSGSIVFAEVMEIYHATVAGNTKPPKPEARQYVEYLNWLFAQDMEEAKVFWKDNLAKLQSQTKLWIDSLPMPDLKPGHNTILRELPHQELAALTRFAQSNCVTLNIILQAAWSLLLQRYSGEQVVAFGETVSGRPAHLDNVESIVGLFLNTLPVVVDVDVTQPVTELVSRLHADSVTRSEQAYLPFNDIKKLSRLGSNSQLIESLLVFENHPVFHQVDKLNEGAGFTLSESYLETQTNFPLTLVVEASGTLKLYLSYNTLRYNEAAVEKLLDHLCVVLHQMLEHPGKPVGELEVVSVLERQAIFHWNDTGVDFEQLLQAQTGQKISFIHQLFEYHVTESPENSAVIVGDDWGSLNTLGVDQLNYLEFNRITNQLANYLIERGVRSGVMVGVCLERSFEMVISLMAILKAGGAYVPLDPEYPESRLGYMVEDAQLHLVLTQDYFVGKLSNAGFSNQNHVVNFNHDLKLSEYPTTNPTAEHQGLTPESPAYVIYTSGSTGKPKGVVSLHKGLLNRINWMQKQYKMKPDDRVLQKTPFSFDVSVWEFFWPLRVGAGLVIAKPNGHKDPDYLRQIIQHHGVSILHFVPSMLGSMLLKHKVSAMSTVRYAFCSGEQLPAALVKRFLEQEPESRLINLYGPTEASIDVSYWNCASIRNDNIVPIGRPISNTQLYVLNQQLKMCPVGVAGELHIGGVGLASCYLNKPELSRDRFINNPFFGDTHQKLYKTGDLVRWLPDSDGNPGELEFLGRLDHQVKIRGFRIELGEIETCLLSSNFVEMAVVIAKAAGASSSQQLLAYITLTPEPKIDALSHNLIINELKAHVAKQLPDYMVPAHVVVLEEMPLTTSGKIDKKLLLQHNVNLTSSEDLEGPQNQIQAQLLSIFGSILELENVGINSKFFDIGGDSLSAVKFASEINQQFSTRIGVADVFANPTVELLSELVTSQGDIAEAELGKMPQGASAQLSFAQQRLWLVNQITPDQSHYNMPMVIYLKGSIDYDALQYAFTKVIERHEVLRTRLCRTPCGDALQLVMPDFDFAISRLDLKHIDQSLVADELAKYKRIEACKVFDIESDLMVRARLVELPEQQFALLITIHHIASDGWSQGVLIKDFSEYYQARLSGREAKLSPLQVQYVDYAYWQRQLLQGSRLDDLLSFWKDYLNNLPHSHNLPLDYKRPLDQSFFGDNYKHSVSVQVLDGLQTIAREHDATLFMVLHAAFAILLGRHSNATDIVMGTPVANREHAALSPMVGFFVNSLVLRADLTGNPRFDTFLDNCKSNLLKCYRHQKLPFEKLVEALQPERSFSYSPLFQIMLVLQNNKVGQLDLPGSEIQKIENPAVSAKYDLNLHAFESENGLELDWEYATSLFKPKTIAMMAERFTVLLESIVSNPTKNIFDLPLQTQQEKQQLAQWSTADTTAHSISAPDSTLCIHELFEQCVADNPDAAALAYFSVAQDLDSVESITYSQLNERSNQLAHYLRKHNIGKGDLVGLYLQRSPLSVVAILAILKAGAAYVPLDPENPHARLQVIVEKSGLDCIVTETAFSDKPFLSHWSSDIPPIWIDNCAELNTLPVTNISRQITQASTDSIASVIYTSGSTGIPKGVARKHHSLVNRVTWMHQRFPFEDDEQLCHITSFGFVRAVWELFTPLCSGQKVLLVARENVVDVRSLSNILAKYGITRLVTAPSAMNSIVTDDYHHQTLLSHLRYWFVSGEALNATLAEKTQQLLPHVRLCNLYGSTETESDVLFYELAKHESFATSVPIGKPISNNRVYILDKQLQRVPIGVEGEICIAGQNLASGYHNAAELTNKVFVTDPFQNDGSVMFKTGDIGRFTHDGNIEYLGRNDDQVKVRGMRIEIGDIQTALLKNPKVNSAFVHLSKDDSDHQDNRLLAYVQLNKEFQGDLIDTVLPGTEKEIREYLAAELPAFMLPSAIVVLEQIPLSPNGKVDRKKLPVPNKYAVSQDDYVAPVNDTEKVLCEIWQSLLRMSKVGTTDNFFELGGHSLLAVRLISQISYQLNTDLTVKEVFRAQTIAEQSEIIHRNIALQKISLATPEEDIETWEI</sequence>
<feature type="domain" description="Carrier" evidence="5">
    <location>
        <begin position="2120"/>
        <end position="2195"/>
    </location>
</feature>
<gene>
    <name evidence="6" type="ORF">BAL341_1417</name>
</gene>
<dbReference type="Gene3D" id="1.10.1200.10">
    <property type="entry name" value="ACP-like"/>
    <property type="match status" value="3"/>
</dbReference>
<evidence type="ECO:0000259" key="4">
    <source>
        <dbReference type="PROSITE" id="PS50006"/>
    </source>
</evidence>
<dbReference type="InterPro" id="IPR000873">
    <property type="entry name" value="AMP-dep_synth/lig_dom"/>
</dbReference>
<dbReference type="NCBIfam" id="TIGR01733">
    <property type="entry name" value="AA-adenyl-dom"/>
    <property type="match status" value="3"/>
</dbReference>
<feature type="domain" description="Carrier" evidence="5">
    <location>
        <begin position="1012"/>
        <end position="1086"/>
    </location>
</feature>
<keyword evidence="6" id="KW-0548">Nucleotidyltransferase</keyword>
<dbReference type="FunFam" id="3.30.300.30:FF:000015">
    <property type="entry name" value="Nonribosomal peptide synthase SidD"/>
    <property type="match status" value="3"/>
</dbReference>
<evidence type="ECO:0000259" key="5">
    <source>
        <dbReference type="PROSITE" id="PS50075"/>
    </source>
</evidence>
<dbReference type="Pfam" id="PF00668">
    <property type="entry name" value="Condensation"/>
    <property type="match status" value="3"/>
</dbReference>
<dbReference type="GO" id="GO:0016779">
    <property type="term" value="F:nucleotidyltransferase activity"/>
    <property type="evidence" value="ECO:0007669"/>
    <property type="project" value="UniProtKB-KW"/>
</dbReference>
<name>A0A486XMP8_9GAMM</name>
<dbReference type="InterPro" id="IPR020806">
    <property type="entry name" value="PKS_PP-bd"/>
</dbReference>
<dbReference type="CDD" id="cd19531">
    <property type="entry name" value="LCL_NRPS-like"/>
    <property type="match status" value="2"/>
</dbReference>
<dbReference type="Pfam" id="PF00501">
    <property type="entry name" value="AMP-binding"/>
    <property type="match status" value="3"/>
</dbReference>
<dbReference type="InterPro" id="IPR020845">
    <property type="entry name" value="AMP-binding_CS"/>
</dbReference>
<dbReference type="SUPFAM" id="SSF56801">
    <property type="entry name" value="Acetyl-CoA synthetase-like"/>
    <property type="match status" value="3"/>
</dbReference>
<dbReference type="Gene3D" id="3.30.559.10">
    <property type="entry name" value="Chloramphenicol acetyltransferase-like domain"/>
    <property type="match status" value="3"/>
</dbReference>
<feature type="domain" description="FHA" evidence="4">
    <location>
        <begin position="2468"/>
        <end position="2493"/>
    </location>
</feature>
<dbReference type="FunFam" id="3.40.50.12780:FF:000012">
    <property type="entry name" value="Non-ribosomal peptide synthetase"/>
    <property type="match status" value="2"/>
</dbReference>
<dbReference type="Gene3D" id="3.40.50.980">
    <property type="match status" value="6"/>
</dbReference>
<dbReference type="GO" id="GO:0031177">
    <property type="term" value="F:phosphopantetheine binding"/>
    <property type="evidence" value="ECO:0007669"/>
    <property type="project" value="InterPro"/>
</dbReference>
<dbReference type="Pfam" id="PF00550">
    <property type="entry name" value="PP-binding"/>
    <property type="match status" value="3"/>
</dbReference>
<dbReference type="InterPro" id="IPR045851">
    <property type="entry name" value="AMP-bd_C_sf"/>
</dbReference>
<organism evidence="6">
    <name type="scientific">Rheinheimera sp. BAL341</name>
    <dbReference type="NCBI Taxonomy" id="1708203"/>
    <lineage>
        <taxon>Bacteria</taxon>
        <taxon>Pseudomonadati</taxon>
        <taxon>Pseudomonadota</taxon>
        <taxon>Gammaproteobacteria</taxon>
        <taxon>Chromatiales</taxon>
        <taxon>Chromatiaceae</taxon>
        <taxon>Rheinheimera</taxon>
    </lineage>
</organism>
<dbReference type="FunFam" id="2.30.38.10:FF:000001">
    <property type="entry name" value="Non-ribosomal peptide synthetase PvdI"/>
    <property type="match status" value="1"/>
</dbReference>
<dbReference type="CDD" id="cd05930">
    <property type="entry name" value="A_NRPS"/>
    <property type="match status" value="3"/>
</dbReference>
<dbReference type="InterPro" id="IPR025110">
    <property type="entry name" value="AMP-bd_C"/>
</dbReference>
<dbReference type="Gene3D" id="3.30.300.30">
    <property type="match status" value="3"/>
</dbReference>
<dbReference type="PROSITE" id="PS50075">
    <property type="entry name" value="CARRIER"/>
    <property type="match status" value="3"/>
</dbReference>
<dbReference type="EC" id="2.7.7.-" evidence="6"/>
<dbReference type="InterPro" id="IPR006162">
    <property type="entry name" value="Ppantetheine_attach_site"/>
</dbReference>
<dbReference type="PANTHER" id="PTHR45527">
    <property type="entry name" value="NONRIBOSOMAL PEPTIDE SYNTHETASE"/>
    <property type="match status" value="1"/>
</dbReference>
<dbReference type="EMBL" id="CAAJGR010000082">
    <property type="protein sequence ID" value="VHO03416.1"/>
    <property type="molecule type" value="Genomic_DNA"/>
</dbReference>
<dbReference type="FunFam" id="1.10.1200.10:FF:000005">
    <property type="entry name" value="Nonribosomal peptide synthetase 1"/>
    <property type="match status" value="2"/>
</dbReference>
<dbReference type="GO" id="GO:0005829">
    <property type="term" value="C:cytosol"/>
    <property type="evidence" value="ECO:0007669"/>
    <property type="project" value="TreeGrafter"/>
</dbReference>
<proteinExistence type="predicted"/>
<dbReference type="PROSITE" id="PS00012">
    <property type="entry name" value="PHOSPHOPANTETHEINE"/>
    <property type="match status" value="2"/>
</dbReference>
<feature type="domain" description="Carrier" evidence="5">
    <location>
        <begin position="3212"/>
        <end position="3287"/>
    </location>
</feature>
<accession>A0A486XMP8</accession>
<protein>
    <submittedName>
        <fullName evidence="6">Siderophore biosynthesis non-ribosomal peptide synthetase modules @ Bacillibactin synthetase component F</fullName>
        <ecNumber evidence="6">2.7.7.-</ecNumber>
    </submittedName>
</protein>
<dbReference type="InterPro" id="IPR010071">
    <property type="entry name" value="AA_adenyl_dom"/>
</dbReference>
<keyword evidence="3" id="KW-0597">Phosphoprotein</keyword>
<dbReference type="GO" id="GO:0044550">
    <property type="term" value="P:secondary metabolite biosynthetic process"/>
    <property type="evidence" value="ECO:0007669"/>
    <property type="project" value="TreeGrafter"/>
</dbReference>
<dbReference type="CDD" id="cd19543">
    <property type="entry name" value="DCL_NRPS"/>
    <property type="match status" value="1"/>
</dbReference>
<dbReference type="GO" id="GO:0043041">
    <property type="term" value="P:amino acid activation for nonribosomal peptide biosynthetic process"/>
    <property type="evidence" value="ECO:0007669"/>
    <property type="project" value="TreeGrafter"/>
</dbReference>
<evidence type="ECO:0000256" key="3">
    <source>
        <dbReference type="ARBA" id="ARBA00022553"/>
    </source>
</evidence>
<dbReference type="PROSITE" id="PS50006">
    <property type="entry name" value="FHA_DOMAIN"/>
    <property type="match status" value="1"/>
</dbReference>
<dbReference type="SUPFAM" id="SSF52777">
    <property type="entry name" value="CoA-dependent acyltransferases"/>
    <property type="match status" value="6"/>
</dbReference>
<keyword evidence="6" id="KW-0808">Transferase</keyword>